<comment type="caution">
    <text evidence="2">The sequence shown here is derived from an EMBL/GenBank/DDBJ whole genome shotgun (WGS) entry which is preliminary data.</text>
</comment>
<keyword evidence="1" id="KW-1133">Transmembrane helix</keyword>
<reference evidence="2" key="1">
    <citation type="submission" date="2021-02" db="EMBL/GenBank/DDBJ databases">
        <authorList>
            <person name="Nowell W R."/>
        </authorList>
    </citation>
    <scope>NUCLEOTIDE SEQUENCE</scope>
</reference>
<dbReference type="EMBL" id="CAJOAX010041524">
    <property type="protein sequence ID" value="CAF4282926.1"/>
    <property type="molecule type" value="Genomic_DNA"/>
</dbReference>
<keyword evidence="1" id="KW-0472">Membrane</keyword>
<gene>
    <name evidence="2" type="ORF">OTI717_LOCUS41476</name>
</gene>
<organism evidence="2 3">
    <name type="scientific">Rotaria sordida</name>
    <dbReference type="NCBI Taxonomy" id="392033"/>
    <lineage>
        <taxon>Eukaryota</taxon>
        <taxon>Metazoa</taxon>
        <taxon>Spiralia</taxon>
        <taxon>Gnathifera</taxon>
        <taxon>Rotifera</taxon>
        <taxon>Eurotatoria</taxon>
        <taxon>Bdelloidea</taxon>
        <taxon>Philodinida</taxon>
        <taxon>Philodinidae</taxon>
        <taxon>Rotaria</taxon>
    </lineage>
</organism>
<name>A0A820GRB4_9BILA</name>
<proteinExistence type="predicted"/>
<dbReference type="Proteomes" id="UP000663823">
    <property type="component" value="Unassembled WGS sequence"/>
</dbReference>
<evidence type="ECO:0000313" key="3">
    <source>
        <dbReference type="Proteomes" id="UP000663823"/>
    </source>
</evidence>
<accession>A0A820GRB4</accession>
<evidence type="ECO:0000313" key="2">
    <source>
        <dbReference type="EMBL" id="CAF4282926.1"/>
    </source>
</evidence>
<evidence type="ECO:0000256" key="1">
    <source>
        <dbReference type="SAM" id="Phobius"/>
    </source>
</evidence>
<protein>
    <submittedName>
        <fullName evidence="2">Uncharacterized protein</fullName>
    </submittedName>
</protein>
<dbReference type="AlphaFoldDB" id="A0A820GRB4"/>
<feature type="transmembrane region" description="Helical" evidence="1">
    <location>
        <begin position="28"/>
        <end position="50"/>
    </location>
</feature>
<keyword evidence="1" id="KW-0812">Transmembrane</keyword>
<sequence length="175" mass="20569">MATQEQATQTNQHRRQYRRCQCLAAKDALQWISALIIPLVLGIFTIVITIHQQKMIREQRLEDLNGSRYQRLEDLNELREQRQVEEKTANRSNEFQRQLTTERYRDELLVAYINDMATLLEKRNGSLTADEVTATVARAKTLTILRQLDTQRNIQIVRFLYEAKQLTGIISEEIH</sequence>